<keyword evidence="1" id="KW-0812">Transmembrane</keyword>
<dbReference type="Proteomes" id="UP001144323">
    <property type="component" value="Unassembled WGS sequence"/>
</dbReference>
<evidence type="ECO:0000256" key="1">
    <source>
        <dbReference type="SAM" id="Phobius"/>
    </source>
</evidence>
<dbReference type="EMBL" id="BSEC01000003">
    <property type="protein sequence ID" value="GLI95350.1"/>
    <property type="molecule type" value="Genomic_DNA"/>
</dbReference>
<keyword evidence="1" id="KW-0472">Membrane</keyword>
<reference evidence="2" key="1">
    <citation type="journal article" date="2023" name="Int. J. Syst. Evol. Microbiol.">
        <title>Methylocystis iwaonis sp. nov., a type II methane-oxidizing bacterium from surface soil of a rice paddy field in Japan, and emended description of the genus Methylocystis (ex Whittenbury et al. 1970) Bowman et al. 1993.</title>
        <authorList>
            <person name="Kaise H."/>
            <person name="Sawadogo J.B."/>
            <person name="Alam M.S."/>
            <person name="Ueno C."/>
            <person name="Dianou D."/>
            <person name="Shinjo R."/>
            <person name="Asakawa S."/>
        </authorList>
    </citation>
    <scope>NUCLEOTIDE SEQUENCE</scope>
    <source>
        <strain evidence="2">LMG27198</strain>
    </source>
</reference>
<sequence>MISNATDVPLDIVLFGVTGGLLAFGLVELFLVPLILAILFAVWREWLAEDGLSA</sequence>
<evidence type="ECO:0000313" key="2">
    <source>
        <dbReference type="EMBL" id="GLI95350.1"/>
    </source>
</evidence>
<comment type="caution">
    <text evidence="2">The sequence shown here is derived from an EMBL/GenBank/DDBJ whole genome shotgun (WGS) entry which is preliminary data.</text>
</comment>
<evidence type="ECO:0000313" key="3">
    <source>
        <dbReference type="Proteomes" id="UP001144323"/>
    </source>
</evidence>
<gene>
    <name evidence="2" type="ORF">LMG27198_43420</name>
</gene>
<dbReference type="AlphaFoldDB" id="A0A9W6GYQ9"/>
<protein>
    <recommendedName>
        <fullName evidence="4">AI-2E family transporter</fullName>
    </recommendedName>
</protein>
<name>A0A9W6GYQ9_9HYPH</name>
<accession>A0A9W6GYQ9</accession>
<keyword evidence="1" id="KW-1133">Transmembrane helix</keyword>
<evidence type="ECO:0008006" key="4">
    <source>
        <dbReference type="Google" id="ProtNLM"/>
    </source>
</evidence>
<organism evidence="2 3">
    <name type="scientific">Methylocystis echinoides</name>
    <dbReference type="NCBI Taxonomy" id="29468"/>
    <lineage>
        <taxon>Bacteria</taxon>
        <taxon>Pseudomonadati</taxon>
        <taxon>Pseudomonadota</taxon>
        <taxon>Alphaproteobacteria</taxon>
        <taxon>Hyphomicrobiales</taxon>
        <taxon>Methylocystaceae</taxon>
        <taxon>Methylocystis</taxon>
    </lineage>
</organism>
<proteinExistence type="predicted"/>
<feature type="transmembrane region" description="Helical" evidence="1">
    <location>
        <begin position="12"/>
        <end position="43"/>
    </location>
</feature>
<keyword evidence="3" id="KW-1185">Reference proteome</keyword>